<evidence type="ECO:0000313" key="3">
    <source>
        <dbReference type="Proteomes" id="UP001276659"/>
    </source>
</evidence>
<feature type="coiled-coil region" evidence="1">
    <location>
        <begin position="153"/>
        <end position="180"/>
    </location>
</feature>
<keyword evidence="3" id="KW-1185">Reference proteome</keyword>
<dbReference type="EMBL" id="JASNWA010000009">
    <property type="protein sequence ID" value="KAK3170245.1"/>
    <property type="molecule type" value="Genomic_DNA"/>
</dbReference>
<organism evidence="2 3">
    <name type="scientific">Lepraria neglecta</name>
    <dbReference type="NCBI Taxonomy" id="209136"/>
    <lineage>
        <taxon>Eukaryota</taxon>
        <taxon>Fungi</taxon>
        <taxon>Dikarya</taxon>
        <taxon>Ascomycota</taxon>
        <taxon>Pezizomycotina</taxon>
        <taxon>Lecanoromycetes</taxon>
        <taxon>OSLEUM clade</taxon>
        <taxon>Lecanoromycetidae</taxon>
        <taxon>Lecanorales</taxon>
        <taxon>Lecanorineae</taxon>
        <taxon>Stereocaulaceae</taxon>
        <taxon>Lepraria</taxon>
    </lineage>
</organism>
<accession>A0AAE0DI70</accession>
<dbReference type="Proteomes" id="UP001276659">
    <property type="component" value="Unassembled WGS sequence"/>
</dbReference>
<keyword evidence="1" id="KW-0175">Coiled coil</keyword>
<sequence length="226" mass="25491">MEGHLLTMSPSAGVNYVNSHLSNEIKIPFKPRLDEAHESVLETIREKYSIRSQNGRPLRSVECLLVDLITEYESTPTARGKTVTDIQHAYLPLVRDLVSSHIAKIVLSRTGPRGNAGALVGDAESVKLVREYVACMDELSQIYSISEQKIEYLRKLKVDCEALVTEASNYKNEILESERRDVVDRIDWAIKTLRSNHERILSILGDLKSSLDVVRDPKKAVFIAFL</sequence>
<gene>
    <name evidence="2" type="ORF">OEA41_009632</name>
</gene>
<comment type="caution">
    <text evidence="2">The sequence shown here is derived from an EMBL/GenBank/DDBJ whole genome shotgun (WGS) entry which is preliminary data.</text>
</comment>
<protein>
    <submittedName>
        <fullName evidence="2">Uncharacterized protein</fullName>
    </submittedName>
</protein>
<proteinExistence type="predicted"/>
<evidence type="ECO:0000313" key="2">
    <source>
        <dbReference type="EMBL" id="KAK3170245.1"/>
    </source>
</evidence>
<dbReference type="AlphaFoldDB" id="A0AAE0DI70"/>
<reference evidence="2" key="1">
    <citation type="submission" date="2022-11" db="EMBL/GenBank/DDBJ databases">
        <title>Chromosomal genome sequence assembly and mating type (MAT) locus characterization of the leprose asexual lichenized fungus Lepraria neglecta (Nyl.) Erichsen.</title>
        <authorList>
            <person name="Allen J.L."/>
            <person name="Pfeffer B."/>
        </authorList>
    </citation>
    <scope>NUCLEOTIDE SEQUENCE</scope>
    <source>
        <strain evidence="2">Allen 5258</strain>
    </source>
</reference>
<evidence type="ECO:0000256" key="1">
    <source>
        <dbReference type="SAM" id="Coils"/>
    </source>
</evidence>
<name>A0AAE0DI70_9LECA</name>